<protein>
    <submittedName>
        <fullName evidence="4">Cyclic di-GMP phosphodiesterase Gmr</fullName>
        <ecNumber evidence="4">3.1.4.52</ecNumber>
    </submittedName>
</protein>
<dbReference type="PANTHER" id="PTHR46663:SF2">
    <property type="entry name" value="GGDEF DOMAIN-CONTAINING PROTEIN"/>
    <property type="match status" value="1"/>
</dbReference>
<dbReference type="EC" id="3.1.4.52" evidence="4"/>
<keyword evidence="2" id="KW-1133">Transmembrane helix</keyword>
<dbReference type="OrthoDB" id="9180959at2"/>
<dbReference type="PROSITE" id="PS50887">
    <property type="entry name" value="GGDEF"/>
    <property type="match status" value="1"/>
</dbReference>
<feature type="transmembrane region" description="Helical" evidence="2">
    <location>
        <begin position="277"/>
        <end position="299"/>
    </location>
</feature>
<name>A0A128FJW9_9GAMM</name>
<dbReference type="PANTHER" id="PTHR46663">
    <property type="entry name" value="DIGUANYLATE CYCLASE DGCT-RELATED"/>
    <property type="match status" value="1"/>
</dbReference>
<dbReference type="InterPro" id="IPR029787">
    <property type="entry name" value="Nucleotide_cyclase"/>
</dbReference>
<keyword evidence="4" id="KW-0378">Hydrolase</keyword>
<dbReference type="Proteomes" id="UP000073601">
    <property type="component" value="Unassembled WGS sequence"/>
</dbReference>
<dbReference type="Gene3D" id="3.40.190.10">
    <property type="entry name" value="Periplasmic binding protein-like II"/>
    <property type="match status" value="2"/>
</dbReference>
<dbReference type="RefSeq" id="WP_084387812.1">
    <property type="nucleotide sequence ID" value="NZ_CAWRCI010000072.1"/>
</dbReference>
<dbReference type="Pfam" id="PF00497">
    <property type="entry name" value="SBP_bac_3"/>
    <property type="match status" value="1"/>
</dbReference>
<dbReference type="EMBL" id="FIZY01000072">
    <property type="protein sequence ID" value="CZF86594.1"/>
    <property type="molecule type" value="Genomic_DNA"/>
</dbReference>
<keyword evidence="5" id="KW-1185">Reference proteome</keyword>
<dbReference type="CDD" id="cd01949">
    <property type="entry name" value="GGDEF"/>
    <property type="match status" value="1"/>
</dbReference>
<sequence length="508" mass="57170">MANLSPYFIKISKYYNHFFIVFACLLVFSESVCAKPLSERQKIQLDALKGVSMCVEPNWLPFEYINQDGEFVGVLADYAALISDKLGVTFHLHPTGTYQQSLEAVKAGNCDIIVAEVATEEKRQDFLFTKPYFTSHRALATHADASFVGDLNNLAQETIGLLRDSPASEILPKLYPHLDFQVFSSTEEGLKKVETKEIFGFVNVLGSLVFIIQEHNITNVKIGGVLPSNAKLSMLVNRDLPELVELLDYSINEITPLDRKEIFERWFPVKYETGFEWGLFWSVVSAILVCAMFTVGLFYQWNMRLKQEIRLRRSAEKKITKLALSDPLTKLANRIRFNDDLKVALELAEAENGHVALAILDLDDFKPVNDEYGHPIGDECLKIVADRLLMQCRDQDTVARLGGDEFAIVYSGPESREYLPDIAERLIESVGQPIFADGIEIQVGLSIGYAFYPDHCDNSDSLIRYADEALYVAKKTGKNKFRIYEPDAKKTSNAAVNVNEASLTTPQS</sequence>
<dbReference type="InterPro" id="IPR001638">
    <property type="entry name" value="Solute-binding_3/MltF_N"/>
</dbReference>
<feature type="domain" description="GGDEF" evidence="3">
    <location>
        <begin position="353"/>
        <end position="486"/>
    </location>
</feature>
<proteinExistence type="predicted"/>
<reference evidence="5" key="1">
    <citation type="submission" date="2016-02" db="EMBL/GenBank/DDBJ databases">
        <authorList>
            <person name="Rodrigo-Torres Lidia"/>
            <person name="Arahal R.David."/>
        </authorList>
    </citation>
    <scope>NUCLEOTIDE SEQUENCE [LARGE SCALE GENOMIC DNA]</scope>
    <source>
        <strain evidence="5">CECT 8713</strain>
    </source>
</reference>
<accession>A0A128FJW9</accession>
<dbReference type="GO" id="GO:0071111">
    <property type="term" value="F:cyclic-guanylate-specific phosphodiesterase activity"/>
    <property type="evidence" value="ECO:0007669"/>
    <property type="project" value="UniProtKB-EC"/>
</dbReference>
<dbReference type="SUPFAM" id="SSF53850">
    <property type="entry name" value="Periplasmic binding protein-like II"/>
    <property type="match status" value="1"/>
</dbReference>
<evidence type="ECO:0000313" key="4">
    <source>
        <dbReference type="EMBL" id="CZF86594.1"/>
    </source>
</evidence>
<comment type="cofactor">
    <cofactor evidence="1">
        <name>Mg(2+)</name>
        <dbReference type="ChEBI" id="CHEBI:18420"/>
    </cofactor>
</comment>
<dbReference type="SMART" id="SM00062">
    <property type="entry name" value="PBPb"/>
    <property type="match status" value="1"/>
</dbReference>
<evidence type="ECO:0000259" key="3">
    <source>
        <dbReference type="PROSITE" id="PS50887"/>
    </source>
</evidence>
<dbReference type="SUPFAM" id="SSF55073">
    <property type="entry name" value="Nucleotide cyclase"/>
    <property type="match status" value="1"/>
</dbReference>
<dbReference type="Pfam" id="PF00990">
    <property type="entry name" value="GGDEF"/>
    <property type="match status" value="1"/>
</dbReference>
<evidence type="ECO:0000256" key="2">
    <source>
        <dbReference type="SAM" id="Phobius"/>
    </source>
</evidence>
<keyword evidence="2" id="KW-0472">Membrane</keyword>
<gene>
    <name evidence="4" type="primary">gmr_6</name>
    <name evidence="4" type="ORF">GMA8713_04628</name>
</gene>
<dbReference type="InterPro" id="IPR043128">
    <property type="entry name" value="Rev_trsase/Diguanyl_cyclase"/>
</dbReference>
<dbReference type="NCBIfam" id="TIGR00254">
    <property type="entry name" value="GGDEF"/>
    <property type="match status" value="1"/>
</dbReference>
<dbReference type="SMART" id="SM00267">
    <property type="entry name" value="GGDEF"/>
    <property type="match status" value="1"/>
</dbReference>
<organism evidence="4 5">
    <name type="scientific">Grimontia marina</name>
    <dbReference type="NCBI Taxonomy" id="646534"/>
    <lineage>
        <taxon>Bacteria</taxon>
        <taxon>Pseudomonadati</taxon>
        <taxon>Pseudomonadota</taxon>
        <taxon>Gammaproteobacteria</taxon>
        <taxon>Vibrionales</taxon>
        <taxon>Vibrionaceae</taxon>
        <taxon>Grimontia</taxon>
    </lineage>
</organism>
<evidence type="ECO:0000313" key="5">
    <source>
        <dbReference type="Proteomes" id="UP000073601"/>
    </source>
</evidence>
<dbReference type="InterPro" id="IPR000160">
    <property type="entry name" value="GGDEF_dom"/>
</dbReference>
<dbReference type="AlphaFoldDB" id="A0A128FJW9"/>
<evidence type="ECO:0000256" key="1">
    <source>
        <dbReference type="ARBA" id="ARBA00001946"/>
    </source>
</evidence>
<dbReference type="Gene3D" id="3.30.70.270">
    <property type="match status" value="1"/>
</dbReference>
<keyword evidence="2" id="KW-0812">Transmembrane</keyword>
<dbReference type="CDD" id="cd13708">
    <property type="entry name" value="PBP2_BvgS_like_1"/>
    <property type="match status" value="1"/>
</dbReference>
<dbReference type="FunFam" id="3.30.70.270:FF:000001">
    <property type="entry name" value="Diguanylate cyclase domain protein"/>
    <property type="match status" value="1"/>
</dbReference>
<dbReference type="InterPro" id="IPR052163">
    <property type="entry name" value="DGC-Regulatory_Protein"/>
</dbReference>